<keyword evidence="1" id="KW-0596">Phosphopantetheine</keyword>
<dbReference type="CDD" id="cd19545">
    <property type="entry name" value="FUM14_C_NRPS-like"/>
    <property type="match status" value="1"/>
</dbReference>
<dbReference type="Gene3D" id="3.30.300.30">
    <property type="match status" value="3"/>
</dbReference>
<dbReference type="Pfam" id="PF00550">
    <property type="entry name" value="PP-binding"/>
    <property type="match status" value="3"/>
</dbReference>
<dbReference type="GO" id="GO:0044550">
    <property type="term" value="P:secondary metabolite biosynthetic process"/>
    <property type="evidence" value="ECO:0007669"/>
    <property type="project" value="TreeGrafter"/>
</dbReference>
<dbReference type="PROSITE" id="PS00455">
    <property type="entry name" value="AMP_BINDING"/>
    <property type="match status" value="3"/>
</dbReference>
<dbReference type="Gene3D" id="1.10.1200.10">
    <property type="entry name" value="ACP-like"/>
    <property type="match status" value="3"/>
</dbReference>
<gene>
    <name evidence="6" type="ORF">M409DRAFT_20982</name>
</gene>
<accession>A0A6A6CT68</accession>
<proteinExistence type="predicted"/>
<dbReference type="OrthoDB" id="416786at2759"/>
<dbReference type="InterPro" id="IPR020845">
    <property type="entry name" value="AMP-binding_CS"/>
</dbReference>
<dbReference type="GO" id="GO:0031177">
    <property type="term" value="F:phosphopantetheine binding"/>
    <property type="evidence" value="ECO:0007669"/>
    <property type="project" value="InterPro"/>
</dbReference>
<dbReference type="PANTHER" id="PTHR45527">
    <property type="entry name" value="NONRIBOSOMAL PEPTIDE SYNTHETASE"/>
    <property type="match status" value="1"/>
</dbReference>
<protein>
    <recommendedName>
        <fullName evidence="5">Carrier domain-containing protein</fullName>
    </recommendedName>
</protein>
<dbReference type="CDD" id="cd19542">
    <property type="entry name" value="CT_NRPS-like"/>
    <property type="match status" value="1"/>
</dbReference>
<keyword evidence="2" id="KW-0597">Phosphoprotein</keyword>
<dbReference type="GO" id="GO:0043041">
    <property type="term" value="P:amino acid activation for nonribosomal peptide biosynthetic process"/>
    <property type="evidence" value="ECO:0007669"/>
    <property type="project" value="TreeGrafter"/>
</dbReference>
<keyword evidence="3" id="KW-0436">Ligase</keyword>
<dbReference type="InterPro" id="IPR036736">
    <property type="entry name" value="ACP-like_sf"/>
</dbReference>
<evidence type="ECO:0000256" key="1">
    <source>
        <dbReference type="ARBA" id="ARBA00022450"/>
    </source>
</evidence>
<dbReference type="NCBIfam" id="TIGR01733">
    <property type="entry name" value="AA-adenyl-dom"/>
    <property type="match status" value="1"/>
</dbReference>
<dbReference type="PROSITE" id="PS50075">
    <property type="entry name" value="CARRIER"/>
    <property type="match status" value="3"/>
</dbReference>
<dbReference type="GO" id="GO:0005737">
    <property type="term" value="C:cytoplasm"/>
    <property type="evidence" value="ECO:0007669"/>
    <property type="project" value="TreeGrafter"/>
</dbReference>
<dbReference type="InterPro" id="IPR045851">
    <property type="entry name" value="AMP-bd_C_sf"/>
</dbReference>
<dbReference type="InterPro" id="IPR023213">
    <property type="entry name" value="CAT-like_dom_sf"/>
</dbReference>
<dbReference type="InterPro" id="IPR010071">
    <property type="entry name" value="AA_adenyl_dom"/>
</dbReference>
<dbReference type="InterPro" id="IPR000873">
    <property type="entry name" value="AMP-dep_synth/lig_dom"/>
</dbReference>
<evidence type="ECO:0000256" key="3">
    <source>
        <dbReference type="ARBA" id="ARBA00022598"/>
    </source>
</evidence>
<dbReference type="InterPro" id="IPR006162">
    <property type="entry name" value="Ppantetheine_attach_site"/>
</dbReference>
<dbReference type="SUPFAM" id="SSF47336">
    <property type="entry name" value="ACP-like"/>
    <property type="match status" value="3"/>
</dbReference>
<organism evidence="6 7">
    <name type="scientific">Zasmidium cellare ATCC 36951</name>
    <dbReference type="NCBI Taxonomy" id="1080233"/>
    <lineage>
        <taxon>Eukaryota</taxon>
        <taxon>Fungi</taxon>
        <taxon>Dikarya</taxon>
        <taxon>Ascomycota</taxon>
        <taxon>Pezizomycotina</taxon>
        <taxon>Dothideomycetes</taxon>
        <taxon>Dothideomycetidae</taxon>
        <taxon>Mycosphaerellales</taxon>
        <taxon>Mycosphaerellaceae</taxon>
        <taxon>Zasmidium</taxon>
    </lineage>
</organism>
<dbReference type="GO" id="GO:0016874">
    <property type="term" value="F:ligase activity"/>
    <property type="evidence" value="ECO:0007669"/>
    <property type="project" value="UniProtKB-KW"/>
</dbReference>
<dbReference type="FunFam" id="3.30.559.30:FF:000002">
    <property type="entry name" value="Nonribosomal peptide synthase Pes1"/>
    <property type="match status" value="1"/>
</dbReference>
<dbReference type="Gene3D" id="3.40.50.12780">
    <property type="entry name" value="N-terminal domain of ligase-like"/>
    <property type="match status" value="3"/>
</dbReference>
<dbReference type="InterPro" id="IPR001242">
    <property type="entry name" value="Condensation_dom"/>
</dbReference>
<dbReference type="CDD" id="cd05918">
    <property type="entry name" value="A_NRPS_SidN3_like"/>
    <property type="match status" value="3"/>
</dbReference>
<dbReference type="Gene3D" id="3.30.559.10">
    <property type="entry name" value="Chloramphenicol acetyltransferase-like domain"/>
    <property type="match status" value="4"/>
</dbReference>
<dbReference type="SUPFAM" id="SSF52777">
    <property type="entry name" value="CoA-dependent acyltransferases"/>
    <property type="match status" value="8"/>
</dbReference>
<dbReference type="FunFam" id="3.30.300.30:FF:000015">
    <property type="entry name" value="Nonribosomal peptide synthase SidD"/>
    <property type="match status" value="3"/>
</dbReference>
<feature type="region of interest" description="Disordered" evidence="4">
    <location>
        <begin position="3196"/>
        <end position="3220"/>
    </location>
</feature>
<name>A0A6A6CT68_ZASCE</name>
<dbReference type="SUPFAM" id="SSF56801">
    <property type="entry name" value="Acetyl-CoA synthetase-like"/>
    <property type="match status" value="3"/>
</dbReference>
<feature type="compositionally biased region" description="Basic and acidic residues" evidence="4">
    <location>
        <begin position="3196"/>
        <end position="3216"/>
    </location>
</feature>
<evidence type="ECO:0000256" key="2">
    <source>
        <dbReference type="ARBA" id="ARBA00022553"/>
    </source>
</evidence>
<evidence type="ECO:0000313" key="6">
    <source>
        <dbReference type="EMBL" id="KAF2168969.1"/>
    </source>
</evidence>
<feature type="domain" description="Carrier" evidence="5">
    <location>
        <begin position="3216"/>
        <end position="3292"/>
    </location>
</feature>
<dbReference type="SMART" id="SM00823">
    <property type="entry name" value="PKS_PP"/>
    <property type="match status" value="3"/>
</dbReference>
<dbReference type="PROSITE" id="PS00012">
    <property type="entry name" value="PHOSPHOPANTETHEINE"/>
    <property type="match status" value="1"/>
</dbReference>
<feature type="domain" description="Carrier" evidence="5">
    <location>
        <begin position="1131"/>
        <end position="1207"/>
    </location>
</feature>
<dbReference type="RefSeq" id="XP_033669858.1">
    <property type="nucleotide sequence ID" value="XM_033805648.1"/>
</dbReference>
<dbReference type="FunFam" id="1.10.1200.10:FF:000005">
    <property type="entry name" value="Nonribosomal peptide synthetase 1"/>
    <property type="match status" value="1"/>
</dbReference>
<dbReference type="Pfam" id="PF00668">
    <property type="entry name" value="Condensation"/>
    <property type="match status" value="4"/>
</dbReference>
<sequence length="3724" mass="410573">MDGLAAQKKQYDLSTANFETLLKWAGPVPRTVHACIHDVFLDQASTRPSAQAVQASDGDWQYQEVESLSRILALQLADYGIKPGDIVPFCFHKSKWVPIAMLGILRAGAACAALDPEMPHDRLRLLIEQTKSKLVLAGRDTKDVVDALSSHAVVLEESFQKQPLIGTLIHTTMPQDVAVVQFTSGSTGTPKAITLSHMALCSSFEAFGSQWDIGPSSRVLQFAAHTFDVAIADILGVFTRGGCVCIPSSQERLGDLAGFIRRSRVNWTLLTPTMAKLLEPDEVPGLRTLVLGGEAVHRENLTRWAGRCRLILAYGLAEASIYCSGKEDNTPESDPSNIGRSIGCRFWVCDEQFLPVPPGHHGELFVEGSILAQGYLHDTIKTSSTFIPTPAWLEPHTKESRLLRTGDVVEWQSDGSLKFLTRTDDQVKVRGVRMELGEITHYVKMGLTGLADDVVIEVSNERVESTTARLVAFFMPRGGQAQRSSQSTPLILSMRDEWACNIRKAIALALTKLQSIMVPTVFMPLSHIPTTPSGKCHRKVLRGILQEQNVGLHDYMFDDAEDCTPAIGKQQAHIDVSPLVFALRQNSEEHEPLRSCVHLEVQRRALQYPDKLAVHAWDFDLTYEQLDRAATALAVRLVALGARPESFVAFCMEKSAFGIVVELGILKAGAAFLALNPSHPVEKLQEVLTHAEVSIVITDGCQESFLRSTCSSVLSVDGDYWRSVLQQDDADAHAALPLPSAVPNNACALVFTSGSSGSPKAVVFEHQGLCTSADALGTSLLMDEKTRTFQFSAWSFGASIGEIFATLFKGGTLCISSEVDRLEDLTGAINRMDANWAWLTSSFAGLIDPLQVPKLKTLCLGGEAVDDSIVRAWMGTATVITTYGQTECTVRCAAQVGFAESVPSTSIGQGYIANLWIVEPGQPDQLAEIGAVGELLVEGPTLARGYLNDAAGTARAFVQRVPWLDAVRGRPGTRAFMTGDLAKYNSDGTISFVGRIDSQRKISGIRVDMAEIESALRQALSLEAVVCDVITFGSSGCTVMVAFFLDETQPSTRPPEIIPLTEPKRKRILGRHDRLQALLPDSMLPSHFMPVTAMPTNVNGKRDRKAFHSLALKMAEDELIKFTLVSMTKSALKTESERLLAGLWAGILHIRIDDIGRGDSFFQLGGKSIHVMRLVAAARQAGIRLPATVIFEHHTMAAMAEKCEHLTAAFPNRDTQFPELNLAALRKEVAEICLLSERDIEDIYPCTSMQEALFTSSSRAASAYSRQSLYNMNDSLDLQRFKMAWELTLAKNSILRTRIVQTSAGPVQAVTTTAISWRRYRNRGECLRTERLLTIEPAASLIRFALIGDREFVLTIHHAIFDGWSLGLIWQNVIEAYDSQPLSERTPFKTFVKHCRAMRRTPALKFWSSLLAARSDSHFPKVTLSKGRNPYATARTSISIDSVPITQRGFSIPTLLQAVWAMVSATYANTTRPTFGLTISGRNADLHGIDAICGPVIATVPFQVPFRQDMTVDSLLSDVQRMTTQMIPYEQLGLREISEASDAAASSVDFQTLLVVQPESDTAAGISSLGLTTIPMPNSELTTYSLTLDCQLRPDGVEVTAYFDTGVLTGEQMERVLRQFKHTIMAMSNSTGQSTLSTLSSCNDGDKAELQRWNSGVATTAAPFKDICAMIRQTASQQPLHIAIDAWDGSFTYEQLEVYSDRLADELRRRNAAPSKPIPFVFTKTRWTTVAVLAILKAGSFCVPIDPKYPEARKAMIISNVAAELVLGSHDDLFTSLDGIERLVVGQELFDNLPITTTAPVSVISPTSNAYIIFTSGSTSTPKGVVWEHSTLSSTLQSLGRYFGFSRNIRVLQFAAHVFDINVFEMLGTVAFGGTVCVPSDEDRLACLVTFMREKAATWAALTPTVSHGIDPLLVPGLETLVSVGEPIGRSIVQQWSEHVRLYNGYGPCEACILSTIAEVNGDSRFPESIGFPISCAVWLVRKENIDELVPIGAIGEIVIEGPNVGSGYLGETVTTTAFCGPPKWALQRQNSCGSSRFFRTGDMAKYNADGSLHFLGRRVDDQAKIHGQRLQLADVEQALAACQGICRAMAVVPKLGTLQGNLTVVIETELSSKDTYGVLRALHYEKLEAASSVLSRALSSVSGVLPAYMVPVHWITVQALPLTFSGKLDRRRVTAWLASSAKEIENATWKAPSTVANSHEDFIRQIWSSVLNVPVNEIDGESSFIRLGGDSISAMSIVSKCRQNKIPLNVTDILQSRSFGQLVSKLASSGQSVEDQNRKMARLEGYDISANSAVRSGMLSPIQELLCQYHGPATANHFNQSWVFELTRPVSPSSMQAGIDALVRHHQSLRCRFVESSTGEWKQEIVGEAELPGEQFEHQRVEDTDEIQRVINKREASLSITSGFVFAATYIEANDGSFVNGILHLTAHHLVIDLVSWRILLEDLSNLLQDGPQTTLPESLPSTTWVQLQAEHFTKQSHHRDPSLPLADPDFWGMRELQNLRGDNVSKTMTLDVETTAKLSGPCNQAYNTSLLDLLLTGIVVSFGQVFRDRGTPALYNESHGRETWDSELDLSRSVGWFTTLFPIHPAIGASTPVLEAVRQTKDARAQYLQNGWEWFSSRMLSNRPLSRRDVEIVFNYGGQFQQLESDDSLLRRVSSDKLRCWPIADDVEMFGLISISATLADGQLRFMLHHNKHMKHADRVEVWLQELKVTLAALAISLDGRERRLTRADVPRLQMDGEEIDSLQDALSGIGVDAAEVESIYGCSPVQEGILLAQETVAGHYRLQACFRVSSTKLGEAVSTDRLVEAWRRLCKKHAIMRTIFVSHLSAKGAYCQVVLQEAAISISRDQLPEGAVSPVEQIKTLPAQTYRPSQPHHHLAIMHGGIDMFIRLEMNHALNDAATIQLICQDLARLYGHTGSVADESRGLYGDYITWVEANRMSALEFWQSQLSGFGPCYFPASQKNKDNDASITDGLGQISVPYINIAKTLSFCSSHESTVSTLIQVAWILVLSAVTGKDAPCCGFLANGRDTPVDGIETTMGPTISMLVSSLSVLGSESVLSLMRRAQERFVDGLLHQAVSMAELHHALDLGGKALFNTAISLQRLWADDLAGEDSSIRIKILEFDDPSEFDVVLAVTYSKDELRTKLKYKRTHLNEVTAVAVADALARIVNRIVAEPDASTAKVLAVVNDEGILRRLRPQEPTREQEKDGQAEESRPLTPVEQSLQQIWSEVLEIPVTQVGIDDSFTRLGGSSLSAIRIASKCRAQHLNVTVQDILTRRKISSLAKRVEQHQAPVVDEHDEPGAWFPLGAIQRFILRDRAVPQHQHAMSFLLRLRCVVEFGRLQHAINALVCRHEMLRARFIRQDNVWMQRISPWNDQSTVVRQVSVKKLHELEHAIEAMQKSLDICDGPVFIAALCDVQHEQHLFLTAHHLVTDPTSWQVILEDLELLLSGQELPPDTSLSFQSWCIRQTSRAKTLRLSDCLPYKVPQSDCQYWGMDTVPNLTGDIVTSGFALDQTTSSKLLSHVVRIGDALAAATLSSFLRSFPDRRSPPAIFNDHHGRNMTSTDQPDVFRAVGWFTSFFPIALQSGLACHDMKAILNQVQAVHRTLPRNGSDYFDAAFLTPSGYDSFGARHFPIEILCRYHGGVYNQLKKPNSPFERVSDDTLDLHPAAEDFEVRALILVAAQVVEGRLTLQVAHSKKIQRQEQIHAWVGELERVLTEFVA</sequence>
<dbReference type="PANTHER" id="PTHR45527:SF16">
    <property type="entry name" value="NONRIBOSOMAL PEPTIDE SYNTHASE ATNA-RELATED"/>
    <property type="match status" value="1"/>
</dbReference>
<evidence type="ECO:0000256" key="4">
    <source>
        <dbReference type="SAM" id="MobiDB-lite"/>
    </source>
</evidence>
<evidence type="ECO:0000259" key="5">
    <source>
        <dbReference type="PROSITE" id="PS50075"/>
    </source>
</evidence>
<dbReference type="Pfam" id="PF00501">
    <property type="entry name" value="AMP-binding"/>
    <property type="match status" value="3"/>
</dbReference>
<dbReference type="InterPro" id="IPR042099">
    <property type="entry name" value="ANL_N_sf"/>
</dbReference>
<reference evidence="6" key="1">
    <citation type="journal article" date="2020" name="Stud. Mycol.">
        <title>101 Dothideomycetes genomes: a test case for predicting lifestyles and emergence of pathogens.</title>
        <authorList>
            <person name="Haridas S."/>
            <person name="Albert R."/>
            <person name="Binder M."/>
            <person name="Bloem J."/>
            <person name="Labutti K."/>
            <person name="Salamov A."/>
            <person name="Andreopoulos B."/>
            <person name="Baker S."/>
            <person name="Barry K."/>
            <person name="Bills G."/>
            <person name="Bluhm B."/>
            <person name="Cannon C."/>
            <person name="Castanera R."/>
            <person name="Culley D."/>
            <person name="Daum C."/>
            <person name="Ezra D."/>
            <person name="Gonzalez J."/>
            <person name="Henrissat B."/>
            <person name="Kuo A."/>
            <person name="Liang C."/>
            <person name="Lipzen A."/>
            <person name="Lutzoni F."/>
            <person name="Magnuson J."/>
            <person name="Mondo S."/>
            <person name="Nolan M."/>
            <person name="Ohm R."/>
            <person name="Pangilinan J."/>
            <person name="Park H.-J."/>
            <person name="Ramirez L."/>
            <person name="Alfaro M."/>
            <person name="Sun H."/>
            <person name="Tritt A."/>
            <person name="Yoshinaga Y."/>
            <person name="Zwiers L.-H."/>
            <person name="Turgeon B."/>
            <person name="Goodwin S."/>
            <person name="Spatafora J."/>
            <person name="Crous P."/>
            <person name="Grigoriev I."/>
        </authorList>
    </citation>
    <scope>NUCLEOTIDE SEQUENCE</scope>
    <source>
        <strain evidence="6">ATCC 36951</strain>
    </source>
</reference>
<dbReference type="GeneID" id="54558920"/>
<dbReference type="EMBL" id="ML993589">
    <property type="protein sequence ID" value="KAF2168969.1"/>
    <property type="molecule type" value="Genomic_DNA"/>
</dbReference>
<feature type="domain" description="Carrier" evidence="5">
    <location>
        <begin position="2195"/>
        <end position="2271"/>
    </location>
</feature>
<dbReference type="Proteomes" id="UP000799537">
    <property type="component" value="Unassembled WGS sequence"/>
</dbReference>
<evidence type="ECO:0000313" key="7">
    <source>
        <dbReference type="Proteomes" id="UP000799537"/>
    </source>
</evidence>
<dbReference type="InterPro" id="IPR020806">
    <property type="entry name" value="PKS_PP-bd"/>
</dbReference>
<dbReference type="Gene3D" id="3.30.559.30">
    <property type="entry name" value="Nonribosomal peptide synthetase, condensation domain"/>
    <property type="match status" value="4"/>
</dbReference>
<keyword evidence="7" id="KW-1185">Reference proteome</keyword>
<dbReference type="InterPro" id="IPR009081">
    <property type="entry name" value="PP-bd_ACP"/>
</dbReference>